<dbReference type="PANTHER" id="PTHR15034">
    <property type="entry name" value="DEATH DOMAIN-CONTAINING PROTEIN CRADD"/>
    <property type="match status" value="1"/>
</dbReference>
<dbReference type="InterPro" id="IPR001315">
    <property type="entry name" value="CARD"/>
</dbReference>
<evidence type="ECO:0000313" key="2">
    <source>
        <dbReference type="EMBL" id="CAK6982393.1"/>
    </source>
</evidence>
<dbReference type="InterPro" id="IPR011029">
    <property type="entry name" value="DEATH-like_dom_sf"/>
</dbReference>
<evidence type="ECO:0000259" key="1">
    <source>
        <dbReference type="PROSITE" id="PS50209"/>
    </source>
</evidence>
<name>A0AAV1QFV9_SCOSC</name>
<comment type="caution">
    <text evidence="2">The sequence shown here is derived from an EMBL/GenBank/DDBJ whole genome shotgun (WGS) entry which is preliminary data.</text>
</comment>
<gene>
    <name evidence="2" type="ORF">FSCOSCO3_A019755</name>
</gene>
<feature type="domain" description="CARD" evidence="1">
    <location>
        <begin position="1"/>
        <end position="91"/>
    </location>
</feature>
<dbReference type="SMART" id="SM00114">
    <property type="entry name" value="CARD"/>
    <property type="match status" value="1"/>
</dbReference>
<dbReference type="GO" id="GO:0002020">
    <property type="term" value="F:protease binding"/>
    <property type="evidence" value="ECO:0007669"/>
    <property type="project" value="InterPro"/>
</dbReference>
<dbReference type="PROSITE" id="PS50209">
    <property type="entry name" value="CARD"/>
    <property type="match status" value="1"/>
</dbReference>
<evidence type="ECO:0000313" key="3">
    <source>
        <dbReference type="Proteomes" id="UP001314229"/>
    </source>
</evidence>
<sequence length="112" mass="12721">MEPEHKELLRKHLLELSGQIQVSDTIVPFLFQENILTEAQVQLIQSLQTETQKSLQLLQLLPGRGPRAFPALLRALDDYSWVRDKLLLELQDSPGPETGETGESSIIIIIYE</sequence>
<dbReference type="AlphaFoldDB" id="A0AAV1QFV9"/>
<dbReference type="Proteomes" id="UP001314229">
    <property type="component" value="Unassembled WGS sequence"/>
</dbReference>
<protein>
    <submittedName>
        <fullName evidence="2">Death domain-containing protein CRADD</fullName>
    </submittedName>
</protein>
<dbReference type="PANTHER" id="PTHR15034:SF5">
    <property type="entry name" value="DEATH DOMAIN-CONTAINING PROTEIN CRADD"/>
    <property type="match status" value="1"/>
</dbReference>
<reference evidence="2 3" key="1">
    <citation type="submission" date="2024-01" db="EMBL/GenBank/DDBJ databases">
        <authorList>
            <person name="Alioto T."/>
            <person name="Alioto T."/>
            <person name="Gomez Garrido J."/>
        </authorList>
    </citation>
    <scope>NUCLEOTIDE SEQUENCE [LARGE SCALE GENOMIC DNA]</scope>
</reference>
<dbReference type="InterPro" id="IPR037939">
    <property type="entry name" value="CRADD"/>
</dbReference>
<dbReference type="Gene3D" id="1.10.533.10">
    <property type="entry name" value="Death Domain, Fas"/>
    <property type="match status" value="1"/>
</dbReference>
<dbReference type="SUPFAM" id="SSF47986">
    <property type="entry name" value="DEATH domain"/>
    <property type="match status" value="1"/>
</dbReference>
<dbReference type="GO" id="GO:0042981">
    <property type="term" value="P:regulation of apoptotic process"/>
    <property type="evidence" value="ECO:0007669"/>
    <property type="project" value="InterPro"/>
</dbReference>
<dbReference type="GO" id="GO:0070513">
    <property type="term" value="F:death domain binding"/>
    <property type="evidence" value="ECO:0007669"/>
    <property type="project" value="InterPro"/>
</dbReference>
<proteinExistence type="predicted"/>
<dbReference type="EMBL" id="CAWUFR010001010">
    <property type="protein sequence ID" value="CAK6982393.1"/>
    <property type="molecule type" value="Genomic_DNA"/>
</dbReference>
<dbReference type="Pfam" id="PF00619">
    <property type="entry name" value="CARD"/>
    <property type="match status" value="1"/>
</dbReference>
<accession>A0AAV1QFV9</accession>
<keyword evidence="3" id="KW-1185">Reference proteome</keyword>
<organism evidence="2 3">
    <name type="scientific">Scomber scombrus</name>
    <name type="common">Atlantic mackerel</name>
    <name type="synonym">Scomber vernalis</name>
    <dbReference type="NCBI Taxonomy" id="13677"/>
    <lineage>
        <taxon>Eukaryota</taxon>
        <taxon>Metazoa</taxon>
        <taxon>Chordata</taxon>
        <taxon>Craniata</taxon>
        <taxon>Vertebrata</taxon>
        <taxon>Euteleostomi</taxon>
        <taxon>Actinopterygii</taxon>
        <taxon>Neopterygii</taxon>
        <taxon>Teleostei</taxon>
        <taxon>Neoteleostei</taxon>
        <taxon>Acanthomorphata</taxon>
        <taxon>Pelagiaria</taxon>
        <taxon>Scombriformes</taxon>
        <taxon>Scombridae</taxon>
        <taxon>Scomber</taxon>
    </lineage>
</organism>